<gene>
    <name evidence="2" type="ORF">BDD30_4526</name>
    <name evidence="1" type="ORF">BDD30_4561</name>
</gene>
<dbReference type="EMBL" id="RBLJ01000008">
    <property type="protein sequence ID" value="RKS53971.1"/>
    <property type="molecule type" value="Genomic_DNA"/>
</dbReference>
<organism evidence="1 3">
    <name type="scientific">Photorhabdus asymbiotica</name>
    <dbReference type="NCBI Taxonomy" id="291112"/>
    <lineage>
        <taxon>Bacteria</taxon>
        <taxon>Pseudomonadati</taxon>
        <taxon>Pseudomonadota</taxon>
        <taxon>Gammaproteobacteria</taxon>
        <taxon>Enterobacterales</taxon>
        <taxon>Morganellaceae</taxon>
        <taxon>Photorhabdus</taxon>
    </lineage>
</organism>
<protein>
    <submittedName>
        <fullName evidence="1">Uncharacterized protein</fullName>
    </submittedName>
</protein>
<reference evidence="1 3" key="1">
    <citation type="submission" date="2018-10" db="EMBL/GenBank/DDBJ databases">
        <title>Genomic Encyclopedia of Archaeal and Bacterial Type Strains, Phase II (KMG-II): from individual species to whole genera.</title>
        <authorList>
            <person name="Goeker M."/>
        </authorList>
    </citation>
    <scope>NUCLEOTIDE SEQUENCE [LARGE SCALE GENOMIC DNA]</scope>
    <source>
        <strain evidence="1 3">DSM 15149</strain>
    </source>
</reference>
<proteinExistence type="predicted"/>
<comment type="caution">
    <text evidence="1">The sequence shown here is derived from an EMBL/GenBank/DDBJ whole genome shotgun (WGS) entry which is preliminary data.</text>
</comment>
<evidence type="ECO:0000313" key="3">
    <source>
        <dbReference type="Proteomes" id="UP000280955"/>
    </source>
</evidence>
<sequence>MANSGLVINNSKGKPTISITDRVGRYVGKHVIDSAKVNSRFKHTFSHPELEPYGELFYWINPNFFWSEASYASITISGSNIHADIFIPDMISQEPFIIYYGVR</sequence>
<keyword evidence="3" id="KW-1185">Reference proteome</keyword>
<dbReference type="EMBL" id="RBLJ01000007">
    <property type="protein sequence ID" value="RKS53984.1"/>
    <property type="molecule type" value="Genomic_DNA"/>
</dbReference>
<dbReference type="RefSeq" id="WP_012776182.1">
    <property type="nucleotide sequence ID" value="NC_012961.1"/>
</dbReference>
<dbReference type="Proteomes" id="UP000280955">
    <property type="component" value="Unassembled WGS sequence"/>
</dbReference>
<accession>A0ABX9SFQ8</accession>
<name>A0ABX9SFQ8_9GAMM</name>
<evidence type="ECO:0000313" key="2">
    <source>
        <dbReference type="EMBL" id="RKS53984.1"/>
    </source>
</evidence>
<evidence type="ECO:0000313" key="1">
    <source>
        <dbReference type="EMBL" id="RKS53971.1"/>
    </source>
</evidence>